<dbReference type="GO" id="GO:0071978">
    <property type="term" value="P:bacterial-type flagellum-dependent swarming motility"/>
    <property type="evidence" value="ECO:0007669"/>
    <property type="project" value="TreeGrafter"/>
</dbReference>
<proteinExistence type="inferred from homology"/>
<feature type="domain" description="Flagellar basal body rod protein N-terminal" evidence="9">
    <location>
        <begin position="4"/>
        <end position="33"/>
    </location>
</feature>
<evidence type="ECO:0000256" key="1">
    <source>
        <dbReference type="ARBA" id="ARBA00004117"/>
    </source>
</evidence>
<evidence type="ECO:0000259" key="11">
    <source>
        <dbReference type="Pfam" id="PF22692"/>
    </source>
</evidence>
<keyword evidence="12" id="KW-0969">Cilium</keyword>
<dbReference type="PANTHER" id="PTHR30435">
    <property type="entry name" value="FLAGELLAR PROTEIN"/>
    <property type="match status" value="1"/>
</dbReference>
<dbReference type="NCBIfam" id="TIGR03506">
    <property type="entry name" value="FlgEFG_subfam"/>
    <property type="match status" value="2"/>
</dbReference>
<dbReference type="AlphaFoldDB" id="A0A8J7SAX5"/>
<evidence type="ECO:0000256" key="5">
    <source>
        <dbReference type="ARBA" id="ARBA00025933"/>
    </source>
</evidence>
<keyword evidence="12" id="KW-0282">Flagellum</keyword>
<keyword evidence="13" id="KW-1185">Reference proteome</keyword>
<dbReference type="InterPro" id="IPR020013">
    <property type="entry name" value="Flagellar_FlgE/F/G"/>
</dbReference>
<protein>
    <recommendedName>
        <fullName evidence="3 7">Flagellar basal-body rod protein FlgG</fullName>
    </recommendedName>
    <alternativeName>
        <fullName evidence="6 8">Distal rod protein</fullName>
    </alternativeName>
</protein>
<dbReference type="EMBL" id="JAEHHL010000001">
    <property type="protein sequence ID" value="MBK0398128.1"/>
    <property type="molecule type" value="Genomic_DNA"/>
</dbReference>
<evidence type="ECO:0000313" key="12">
    <source>
        <dbReference type="EMBL" id="MBK0398128.1"/>
    </source>
</evidence>
<dbReference type="InterPro" id="IPR053967">
    <property type="entry name" value="LlgE_F_G-like_D1"/>
</dbReference>
<keyword evidence="4 8" id="KW-0975">Bacterial flagellum</keyword>
<dbReference type="Pfam" id="PF00460">
    <property type="entry name" value="Flg_bb_rod"/>
    <property type="match status" value="1"/>
</dbReference>
<dbReference type="PROSITE" id="PS00588">
    <property type="entry name" value="FLAGELLA_BB_ROD"/>
    <property type="match status" value="1"/>
</dbReference>
<feature type="domain" description="Flagellar hook protein FlgE/F/G-like D1" evidence="11">
    <location>
        <begin position="96"/>
        <end position="159"/>
    </location>
</feature>
<organism evidence="12 13">
    <name type="scientific">Thermohalobaculum xanthum</name>
    <dbReference type="NCBI Taxonomy" id="2753746"/>
    <lineage>
        <taxon>Bacteria</taxon>
        <taxon>Pseudomonadati</taxon>
        <taxon>Pseudomonadota</taxon>
        <taxon>Alphaproteobacteria</taxon>
        <taxon>Rhodobacterales</taxon>
        <taxon>Paracoccaceae</taxon>
        <taxon>Thermohalobaculum</taxon>
    </lineage>
</organism>
<dbReference type="Pfam" id="PF06429">
    <property type="entry name" value="Flg_bbr_C"/>
    <property type="match status" value="1"/>
</dbReference>
<evidence type="ECO:0000256" key="8">
    <source>
        <dbReference type="RuleBase" id="RU362116"/>
    </source>
</evidence>
<comment type="subcellular location">
    <subcellularLocation>
        <location evidence="1 8">Bacterial flagellum basal body</location>
    </subcellularLocation>
</comment>
<dbReference type="GO" id="GO:0009426">
    <property type="term" value="C:bacterial-type flagellum basal body, distal rod"/>
    <property type="evidence" value="ECO:0007669"/>
    <property type="project" value="UniProtKB-UniRule"/>
</dbReference>
<evidence type="ECO:0000259" key="10">
    <source>
        <dbReference type="Pfam" id="PF06429"/>
    </source>
</evidence>
<dbReference type="InterPro" id="IPR037925">
    <property type="entry name" value="FlgE/F/G-like"/>
</dbReference>
<dbReference type="NCBIfam" id="TIGR02488">
    <property type="entry name" value="flgG_G_neg"/>
    <property type="match status" value="1"/>
</dbReference>
<dbReference type="SUPFAM" id="SSF117143">
    <property type="entry name" value="Flagellar hook protein flgE"/>
    <property type="match status" value="1"/>
</dbReference>
<gene>
    <name evidence="12" type="primary">flgG</name>
    <name evidence="12" type="ORF">H0I76_02910</name>
</gene>
<dbReference type="InterPro" id="IPR001444">
    <property type="entry name" value="Flag_bb_rod_N"/>
</dbReference>
<reference evidence="12" key="1">
    <citation type="submission" date="2020-12" db="EMBL/GenBank/DDBJ databases">
        <title>Bacterial taxonomy.</title>
        <authorList>
            <person name="Pan X."/>
        </authorList>
    </citation>
    <scope>NUCLEOTIDE SEQUENCE</scope>
    <source>
        <strain evidence="12">M0105</strain>
    </source>
</reference>
<name>A0A8J7SAX5_9RHOB</name>
<dbReference type="InterPro" id="IPR019776">
    <property type="entry name" value="Flagellar_basal_body_rod_CS"/>
</dbReference>
<evidence type="ECO:0000256" key="3">
    <source>
        <dbReference type="ARBA" id="ARBA00017948"/>
    </source>
</evidence>
<sequence>MQALKIAATGMSAQQMRVDVTANNISNMSTTGYNARRADFADLHYQQLRSPGAIVAGTGEVLPAGVQIGLGVRPAAVAMEIKQGSMRPTGGELDIAIQGNGYFEIEMPDGTSAYTRDGAFKLTGDGQIVTSEGYPLMPDITVPEEAREVVINADGTVFARFADQVQGQQIGTITLAGFINEKGLEAIGDNLFVETEASGNPVIGEPGLNGRGTLRQGFLEESSVDVVAEITELIEAQRGYELNARVMTAADEMLSATTRIR</sequence>
<comment type="similarity">
    <text evidence="2 8">Belongs to the flagella basal body rod proteins family.</text>
</comment>
<comment type="caution">
    <text evidence="12">The sequence shown here is derived from an EMBL/GenBank/DDBJ whole genome shotgun (WGS) entry which is preliminary data.</text>
</comment>
<keyword evidence="12" id="KW-0966">Cell projection</keyword>
<dbReference type="Proteomes" id="UP000655420">
    <property type="component" value="Unassembled WGS sequence"/>
</dbReference>
<evidence type="ECO:0000256" key="4">
    <source>
        <dbReference type="ARBA" id="ARBA00023143"/>
    </source>
</evidence>
<evidence type="ECO:0000313" key="13">
    <source>
        <dbReference type="Proteomes" id="UP000655420"/>
    </source>
</evidence>
<evidence type="ECO:0000259" key="9">
    <source>
        <dbReference type="Pfam" id="PF00460"/>
    </source>
</evidence>
<evidence type="ECO:0000256" key="2">
    <source>
        <dbReference type="ARBA" id="ARBA00009677"/>
    </source>
</evidence>
<accession>A0A8J7SAX5</accession>
<dbReference type="PANTHER" id="PTHR30435:SF19">
    <property type="entry name" value="FLAGELLAR BASAL-BODY ROD PROTEIN FLGG"/>
    <property type="match status" value="1"/>
</dbReference>
<dbReference type="InterPro" id="IPR010930">
    <property type="entry name" value="Flg_bb/hook_C_dom"/>
</dbReference>
<dbReference type="Pfam" id="PF22692">
    <property type="entry name" value="LlgE_F_G_D1"/>
    <property type="match status" value="1"/>
</dbReference>
<comment type="subunit">
    <text evidence="5 8">The basal body constitutes a major portion of the flagellar organelle and consists of four rings (L,P,S, and M) mounted on a central rod. The rod consists of about 26 subunits of FlgG in the distal portion, and FlgB, FlgC and FlgF are thought to build up the proximal portion of the rod with about 6 subunits each.</text>
</comment>
<evidence type="ECO:0000256" key="7">
    <source>
        <dbReference type="NCBIfam" id="TIGR02488"/>
    </source>
</evidence>
<dbReference type="RefSeq" id="WP_200606796.1">
    <property type="nucleotide sequence ID" value="NZ_JAEHHL010000001.1"/>
</dbReference>
<dbReference type="InterPro" id="IPR012834">
    <property type="entry name" value="FlgG_G_neg"/>
</dbReference>
<feature type="domain" description="Flagellar basal-body/hook protein C-terminal" evidence="10">
    <location>
        <begin position="215"/>
        <end position="259"/>
    </location>
</feature>
<evidence type="ECO:0000256" key="6">
    <source>
        <dbReference type="ARBA" id="ARBA00032912"/>
    </source>
</evidence>